<evidence type="ECO:0000313" key="2">
    <source>
        <dbReference type="Proteomes" id="UP001152798"/>
    </source>
</evidence>
<keyword evidence="2" id="KW-1185">Reference proteome</keyword>
<dbReference type="AlphaFoldDB" id="A0A9P0HSN5"/>
<reference evidence="1" key="1">
    <citation type="submission" date="2022-01" db="EMBL/GenBank/DDBJ databases">
        <authorList>
            <person name="King R."/>
        </authorList>
    </citation>
    <scope>NUCLEOTIDE SEQUENCE</scope>
</reference>
<accession>A0A9P0HSN5</accession>
<name>A0A9P0HSN5_NEZVI</name>
<dbReference type="EMBL" id="OV725083">
    <property type="protein sequence ID" value="CAH1408389.1"/>
    <property type="molecule type" value="Genomic_DNA"/>
</dbReference>
<proteinExistence type="predicted"/>
<protein>
    <submittedName>
        <fullName evidence="1">Uncharacterized protein</fullName>
    </submittedName>
</protein>
<gene>
    <name evidence="1" type="ORF">NEZAVI_LOCUS15927</name>
</gene>
<evidence type="ECO:0000313" key="1">
    <source>
        <dbReference type="EMBL" id="CAH1408389.1"/>
    </source>
</evidence>
<sequence>MHHLHENIDHSQCKIYLEPSTILGDIYLQLAAMNKFSIDRLDYW</sequence>
<dbReference type="Proteomes" id="UP001152798">
    <property type="component" value="Chromosome 7"/>
</dbReference>
<organism evidence="1 2">
    <name type="scientific">Nezara viridula</name>
    <name type="common">Southern green stink bug</name>
    <name type="synonym">Cimex viridulus</name>
    <dbReference type="NCBI Taxonomy" id="85310"/>
    <lineage>
        <taxon>Eukaryota</taxon>
        <taxon>Metazoa</taxon>
        <taxon>Ecdysozoa</taxon>
        <taxon>Arthropoda</taxon>
        <taxon>Hexapoda</taxon>
        <taxon>Insecta</taxon>
        <taxon>Pterygota</taxon>
        <taxon>Neoptera</taxon>
        <taxon>Paraneoptera</taxon>
        <taxon>Hemiptera</taxon>
        <taxon>Heteroptera</taxon>
        <taxon>Panheteroptera</taxon>
        <taxon>Pentatomomorpha</taxon>
        <taxon>Pentatomoidea</taxon>
        <taxon>Pentatomidae</taxon>
        <taxon>Pentatominae</taxon>
        <taxon>Nezara</taxon>
    </lineage>
</organism>